<feature type="compositionally biased region" description="Polar residues" evidence="1">
    <location>
        <begin position="574"/>
        <end position="598"/>
    </location>
</feature>
<feature type="compositionally biased region" description="Polar residues" evidence="1">
    <location>
        <begin position="320"/>
        <end position="345"/>
    </location>
</feature>
<dbReference type="Pfam" id="PF25999">
    <property type="entry name" value="SYNRG_C"/>
    <property type="match status" value="1"/>
</dbReference>
<dbReference type="InterPro" id="IPR011992">
    <property type="entry name" value="EF-hand-dom_pair"/>
</dbReference>
<dbReference type="OMA" id="GPIAMQX"/>
<dbReference type="Gene3D" id="1.10.238.10">
    <property type="entry name" value="EF-hand"/>
    <property type="match status" value="1"/>
</dbReference>
<dbReference type="Proteomes" id="UP000001593">
    <property type="component" value="Unassembled WGS sequence"/>
</dbReference>
<dbReference type="PROSITE" id="PS50031">
    <property type="entry name" value="EH"/>
    <property type="match status" value="1"/>
</dbReference>
<keyword evidence="4" id="KW-1185">Reference proteome</keyword>
<name>A7RW68_NEMVE</name>
<feature type="compositionally biased region" description="Low complexity" evidence="1">
    <location>
        <begin position="286"/>
        <end position="297"/>
    </location>
</feature>
<feature type="region of interest" description="Disordered" evidence="1">
    <location>
        <begin position="910"/>
        <end position="939"/>
    </location>
</feature>
<dbReference type="eggNOG" id="KOG0998">
    <property type="taxonomic scope" value="Eukaryota"/>
</dbReference>
<dbReference type="GO" id="GO:0030130">
    <property type="term" value="C:clathrin coat of trans-Golgi network vesicle"/>
    <property type="evidence" value="ECO:0000318"/>
    <property type="project" value="GO_Central"/>
</dbReference>
<evidence type="ECO:0000313" key="4">
    <source>
        <dbReference type="Proteomes" id="UP000001593"/>
    </source>
</evidence>
<reference evidence="3 4" key="1">
    <citation type="journal article" date="2007" name="Science">
        <title>Sea anemone genome reveals ancestral eumetazoan gene repertoire and genomic organization.</title>
        <authorList>
            <person name="Putnam N.H."/>
            <person name="Srivastava M."/>
            <person name="Hellsten U."/>
            <person name="Dirks B."/>
            <person name="Chapman J."/>
            <person name="Salamov A."/>
            <person name="Terry A."/>
            <person name="Shapiro H."/>
            <person name="Lindquist E."/>
            <person name="Kapitonov V.V."/>
            <person name="Jurka J."/>
            <person name="Genikhovich G."/>
            <person name="Grigoriev I.V."/>
            <person name="Lucas S.M."/>
            <person name="Steele R.E."/>
            <person name="Finnerty J.R."/>
            <person name="Technau U."/>
            <person name="Martindale M.Q."/>
            <person name="Rokhsar D.S."/>
        </authorList>
    </citation>
    <scope>NUCLEOTIDE SEQUENCE [LARGE SCALE GENOMIC DNA]</scope>
    <source>
        <strain evidence="4">CH2 X CH6</strain>
    </source>
</reference>
<feature type="region of interest" description="Disordered" evidence="1">
    <location>
        <begin position="835"/>
        <end position="854"/>
    </location>
</feature>
<organism evidence="3 4">
    <name type="scientific">Nematostella vectensis</name>
    <name type="common">Starlet sea anemone</name>
    <dbReference type="NCBI Taxonomy" id="45351"/>
    <lineage>
        <taxon>Eukaryota</taxon>
        <taxon>Metazoa</taxon>
        <taxon>Cnidaria</taxon>
        <taxon>Anthozoa</taxon>
        <taxon>Hexacorallia</taxon>
        <taxon>Actiniaria</taxon>
        <taxon>Edwardsiidae</taxon>
        <taxon>Nematostella</taxon>
    </lineage>
</organism>
<feature type="compositionally biased region" description="Polar residues" evidence="1">
    <location>
        <begin position="1173"/>
        <end position="1215"/>
    </location>
</feature>
<dbReference type="PANTHER" id="PTHR15463:SF2">
    <property type="entry name" value="SYNERGIN GAMMA"/>
    <property type="match status" value="1"/>
</dbReference>
<feature type="region of interest" description="Disordered" evidence="1">
    <location>
        <begin position="752"/>
        <end position="819"/>
    </location>
</feature>
<feature type="compositionally biased region" description="Low complexity" evidence="1">
    <location>
        <begin position="73"/>
        <end position="106"/>
    </location>
</feature>
<dbReference type="SUPFAM" id="SSF47473">
    <property type="entry name" value="EF-hand"/>
    <property type="match status" value="1"/>
</dbReference>
<dbReference type="HOGENOM" id="CLU_253862_0_0_1"/>
<feature type="compositionally biased region" description="Polar residues" evidence="1">
    <location>
        <begin position="1156"/>
        <end position="1166"/>
    </location>
</feature>
<evidence type="ECO:0000313" key="3">
    <source>
        <dbReference type="EMBL" id="EDO44213.1"/>
    </source>
</evidence>
<feature type="compositionally biased region" description="Polar residues" evidence="1">
    <location>
        <begin position="758"/>
        <end position="769"/>
    </location>
</feature>
<dbReference type="STRING" id="45351.A7RW68"/>
<feature type="compositionally biased region" description="Basic and acidic residues" evidence="1">
    <location>
        <begin position="107"/>
        <end position="124"/>
    </location>
</feature>
<dbReference type="InParanoid" id="A7RW68"/>
<feature type="region of interest" description="Disordered" evidence="1">
    <location>
        <begin position="1151"/>
        <end position="1227"/>
    </location>
</feature>
<dbReference type="PANTHER" id="PTHR15463">
    <property type="entry name" value="AP1 GAMMA SUBUNIT BINDING PROTEIN 1"/>
    <property type="match status" value="1"/>
</dbReference>
<accession>A7RW68</accession>
<feature type="region of interest" description="Disordered" evidence="1">
    <location>
        <begin position="959"/>
        <end position="993"/>
    </location>
</feature>
<gene>
    <name evidence="3" type="ORF">NEMVEDRAFT_v1g241115</name>
</gene>
<feature type="compositionally biased region" description="Low complexity" evidence="1">
    <location>
        <begin position="777"/>
        <end position="792"/>
    </location>
</feature>
<feature type="compositionally biased region" description="Polar residues" evidence="1">
    <location>
        <begin position="52"/>
        <end position="62"/>
    </location>
</feature>
<feature type="domain" description="EH" evidence="2">
    <location>
        <begin position="467"/>
        <end position="561"/>
    </location>
</feature>
<dbReference type="InterPro" id="IPR039656">
    <property type="entry name" value="SYNRG"/>
</dbReference>
<feature type="compositionally biased region" description="Polar residues" evidence="1">
    <location>
        <begin position="7"/>
        <end position="31"/>
    </location>
</feature>
<dbReference type="InterPro" id="IPR000261">
    <property type="entry name" value="EH_dom"/>
</dbReference>
<evidence type="ECO:0000256" key="1">
    <source>
        <dbReference type="SAM" id="MobiDB-lite"/>
    </source>
</evidence>
<dbReference type="PhylomeDB" id="A7RW68"/>
<feature type="compositionally biased region" description="Polar residues" evidence="1">
    <location>
        <begin position="912"/>
        <end position="925"/>
    </location>
</feature>
<evidence type="ECO:0000259" key="2">
    <source>
        <dbReference type="PROSITE" id="PS50031"/>
    </source>
</evidence>
<feature type="region of interest" description="Disordered" evidence="1">
    <location>
        <begin position="252"/>
        <end position="357"/>
    </location>
</feature>
<protein>
    <recommendedName>
        <fullName evidence="2">EH domain-containing protein</fullName>
    </recommendedName>
</protein>
<proteinExistence type="predicted"/>
<feature type="compositionally biased region" description="Polar residues" evidence="1">
    <location>
        <begin position="259"/>
        <end position="285"/>
    </location>
</feature>
<dbReference type="InterPro" id="IPR059024">
    <property type="entry name" value="SYNRG_C"/>
</dbReference>
<feature type="region of interest" description="Disordered" evidence="1">
    <location>
        <begin position="1"/>
        <end position="139"/>
    </location>
</feature>
<sequence>MAFNNRFPASNANPNSYQNPHGESSFGSQQGPYPHGAQSGMQGVGQGRYSYMQPNQQTTQRFQEGFPQGGFPQGYQVVHQQNPQVQQSYQQQQQRMLQEQQKLAEANQKKQAEARKKQEFEAQQRKLQAFSRSSGKKQVPGDLAHLIGPLAQKGGPGSSSVAKQLSSEASVFSRPGVSSFNKNQSKQAQATHLYGAAGQAAQPCQVPQQQSHPYSSMLQMHPYGMPIQASQQTIPLSGDNFGNFKQVNLPANDGFSDFQEATPSMSASQGTWSMTPQTQPSMWQRTSASNTATVSSTLFQQQTGGSGHTSAWPYAHPGSGNASEPTPQQENNRPGNFSSWPNPSKTPALPGIAPSDALKGTVGPGNVGTWSGVPSQSGPQFMGMPEGHQAGEQRLRTDSMSSVSSTSSLGGAAGIMPGIPGQMAYPGTSQGMMPSGGPQTVPEEPAEPRELTPKDIYGVNPPHWCTESTNLPCIYSEVAEKATADGSLDTNRLYPILLASGLPKDVLGKIWMQVNRESPGQLSLLELKMMLGLIALGQTGIKHERLTLEKLATCQTAPIPSFPEDALKDKDSGWSFSDGNQQNAPKEPSQEQTSQLPSDPSDKYSVFKTAGDRQMESNENFKDWSHMVRLGSQAVQNMVPGFHGNMPPGIPSVIQSNNAPGFQGNMPGLTPTGLNGNMSSITSGSINATDDDDFGDFQSDNNSEFSDFQGSGSRVDADFGVPNSALPSGFVTTSSFPSSNMVTTISKGASGLSAGPGVSSTSAPSNNHDQPIPAIPSLMSSTLTSSISTTSTGMPPASLSTPTPFFTHPGFSTKPVTTSPTSLSDQLKLFASSSTSSVSTSASSKPAALPSSAASNDDDFADFMEAEPVKSSVSSITTESFAKTGLNEVSNEAKVSGVTAFPRIKMPYLSAGSDQESSNEANKVQKQPGPVGPATDKSKDKYDFLRDLDSGLSVFSLPQASQKSHDSMGEFETSQPADSKVGDADDFGNFIGDNGNRDGKDFNAFSLSEATGANKPHPANSNNDDFGDFGGFLTAETKADMVTKTDSSNNDFGDFSSLQMSGVGTSVDKDKIHHATSSAKPAAFFEASTFMGSTLTAPDTKPNIHNFAASGHSSKDQFANFETAQSTSFGELNKFELHPSAREDLTPAQDDLSFNAAPSSDTNSEFGQFDNFKPSNTPSDSSLANTEQSKPQSTEDFSGFMTSSSQEDFSASSRSEVPEGGTEMTQRSLGLHGNSHDAEHNMISAVPLDSAERYKVFSTESEEVDKHAHMWGRCLNSCLLTLGTGALAVQRMQDPTIRQEILQSKQGIDYFTAVVEVYTVTQRLKATINQAASNNLKLQDILEEIDRTWKSIANFLSGSSIDTSVVDFSTHRLTCEEDKLLACGQHYMLFTEDTKPAKVDYSISIIES</sequence>
<feature type="region of interest" description="Disordered" evidence="1">
    <location>
        <begin position="559"/>
        <end position="606"/>
    </location>
</feature>
<dbReference type="EMBL" id="DS469546">
    <property type="protein sequence ID" value="EDO44213.1"/>
    <property type="molecule type" value="Genomic_DNA"/>
</dbReference>